<dbReference type="PANTHER" id="PTHR24221">
    <property type="entry name" value="ATP-BINDING CASSETTE SUB-FAMILY B"/>
    <property type="match status" value="1"/>
</dbReference>
<evidence type="ECO:0000259" key="10">
    <source>
        <dbReference type="PROSITE" id="PS50893"/>
    </source>
</evidence>
<dbReference type="PROSITE" id="PS50893">
    <property type="entry name" value="ABC_TRANSPORTER_2"/>
    <property type="match status" value="1"/>
</dbReference>
<organism evidence="12 13">
    <name type="scientific">Albimonas donghaensis</name>
    <dbReference type="NCBI Taxonomy" id="356660"/>
    <lineage>
        <taxon>Bacteria</taxon>
        <taxon>Pseudomonadati</taxon>
        <taxon>Pseudomonadota</taxon>
        <taxon>Alphaproteobacteria</taxon>
        <taxon>Rhodobacterales</taxon>
        <taxon>Paracoccaceae</taxon>
        <taxon>Albimonas</taxon>
    </lineage>
</organism>
<proteinExistence type="predicted"/>
<keyword evidence="13" id="KW-1185">Reference proteome</keyword>
<dbReference type="GO" id="GO:0005524">
    <property type="term" value="F:ATP binding"/>
    <property type="evidence" value="ECO:0007669"/>
    <property type="project" value="UniProtKB-KW"/>
</dbReference>
<keyword evidence="6" id="KW-0067">ATP-binding</keyword>
<dbReference type="InterPro" id="IPR003439">
    <property type="entry name" value="ABC_transporter-like_ATP-bd"/>
</dbReference>
<keyword evidence="4 9" id="KW-0812">Transmembrane</keyword>
<name>A0A1H3FMJ9_9RHOB</name>
<comment type="subcellular location">
    <subcellularLocation>
        <location evidence="1">Cell membrane</location>
        <topology evidence="1">Multi-pass membrane protein</topology>
    </subcellularLocation>
</comment>
<keyword evidence="8 9" id="KW-0472">Membrane</keyword>
<reference evidence="12 13" key="1">
    <citation type="submission" date="2016-10" db="EMBL/GenBank/DDBJ databases">
        <authorList>
            <person name="de Groot N.N."/>
        </authorList>
    </citation>
    <scope>NUCLEOTIDE SEQUENCE [LARGE SCALE GENOMIC DNA]</scope>
    <source>
        <strain evidence="12 13">DSM 17890</strain>
    </source>
</reference>
<evidence type="ECO:0000256" key="3">
    <source>
        <dbReference type="ARBA" id="ARBA00022475"/>
    </source>
</evidence>
<evidence type="ECO:0000256" key="9">
    <source>
        <dbReference type="SAM" id="Phobius"/>
    </source>
</evidence>
<dbReference type="InterPro" id="IPR039421">
    <property type="entry name" value="Type_1_exporter"/>
</dbReference>
<feature type="transmembrane region" description="Helical" evidence="9">
    <location>
        <begin position="178"/>
        <end position="198"/>
    </location>
</feature>
<feature type="transmembrane region" description="Helical" evidence="9">
    <location>
        <begin position="20"/>
        <end position="45"/>
    </location>
</feature>
<evidence type="ECO:0000259" key="11">
    <source>
        <dbReference type="PROSITE" id="PS50929"/>
    </source>
</evidence>
<dbReference type="InterPro" id="IPR011527">
    <property type="entry name" value="ABC1_TM_dom"/>
</dbReference>
<feature type="domain" description="ABC transporter" evidence="10">
    <location>
        <begin position="359"/>
        <end position="598"/>
    </location>
</feature>
<dbReference type="GO" id="GO:0140359">
    <property type="term" value="F:ABC-type transporter activity"/>
    <property type="evidence" value="ECO:0007669"/>
    <property type="project" value="InterPro"/>
</dbReference>
<feature type="transmembrane region" description="Helical" evidence="9">
    <location>
        <begin position="146"/>
        <end position="172"/>
    </location>
</feature>
<dbReference type="FunFam" id="3.40.50.300:FF:000221">
    <property type="entry name" value="Multidrug ABC transporter ATP-binding protein"/>
    <property type="match status" value="1"/>
</dbReference>
<dbReference type="PANTHER" id="PTHR24221:SF632">
    <property type="entry name" value="ATP-DEPENDENT LIPID A-CORE FLIPPASE"/>
    <property type="match status" value="1"/>
</dbReference>
<dbReference type="Pfam" id="PF00005">
    <property type="entry name" value="ABC_tran"/>
    <property type="match status" value="1"/>
</dbReference>
<dbReference type="InterPro" id="IPR036640">
    <property type="entry name" value="ABC1_TM_sf"/>
</dbReference>
<keyword evidence="3" id="KW-1003">Cell membrane</keyword>
<dbReference type="AlphaFoldDB" id="A0A1H3FMJ9"/>
<gene>
    <name evidence="12" type="ORF">SAMN05444336_11318</name>
</gene>
<dbReference type="PROSITE" id="PS00211">
    <property type="entry name" value="ABC_TRANSPORTER_1"/>
    <property type="match status" value="1"/>
</dbReference>
<dbReference type="GO" id="GO:0016887">
    <property type="term" value="F:ATP hydrolysis activity"/>
    <property type="evidence" value="ECO:0007669"/>
    <property type="project" value="InterPro"/>
</dbReference>
<protein>
    <submittedName>
        <fullName evidence="12">ABC-type bacteriocin/lantibiotic exporter, contains an N-terminal double-glycine peptidase domain</fullName>
    </submittedName>
</protein>
<dbReference type="EMBL" id="FNMZ01000013">
    <property type="protein sequence ID" value="SDX92161.1"/>
    <property type="molecule type" value="Genomic_DNA"/>
</dbReference>
<feature type="domain" description="ABC transmembrane type-1" evidence="11">
    <location>
        <begin position="59"/>
        <end position="288"/>
    </location>
</feature>
<evidence type="ECO:0000256" key="7">
    <source>
        <dbReference type="ARBA" id="ARBA00022989"/>
    </source>
</evidence>
<evidence type="ECO:0000256" key="2">
    <source>
        <dbReference type="ARBA" id="ARBA00022448"/>
    </source>
</evidence>
<dbReference type="OrthoDB" id="5288711at2"/>
<evidence type="ECO:0000256" key="4">
    <source>
        <dbReference type="ARBA" id="ARBA00022692"/>
    </source>
</evidence>
<evidence type="ECO:0000313" key="13">
    <source>
        <dbReference type="Proteomes" id="UP000199118"/>
    </source>
</evidence>
<dbReference type="RefSeq" id="WP_092685391.1">
    <property type="nucleotide sequence ID" value="NZ_FNMZ01000013.1"/>
</dbReference>
<dbReference type="PROSITE" id="PS50929">
    <property type="entry name" value="ABC_TM1F"/>
    <property type="match status" value="1"/>
</dbReference>
<dbReference type="InterPro" id="IPR003593">
    <property type="entry name" value="AAA+_ATPase"/>
</dbReference>
<sequence length="600" mass="65306">MLQVWRKLMDMLDARERRRFRLLLAMIVVMGFANMGGVAVIIPFLSILAKPELVETNAILAGVYQGLGFQSRQDFLLAMGVMVFVVFIGSVMIRIVTAWALFRFGSMRNYSISTRLLRGYLGQPYAWSLGRHSADLVKTVMGETAVLVNGVVIPLLEVISNAVVVLAMVSLMVLANPLASLIMATIVGGSYVLIFVVARRMLLRIGQQRFDANRACHRIAQESMIGIKEIKVLGLEAEALGRYRVPALRLVEAQAASRTLSEVPRHLLEGIAFGSMILVLVVLLAMENGDLSAVLPVAGVYALAGARLMPAMQAIYRGISQIRFNKPTLDSLHREVLEADGQTLPPASPPEPLHLRERLALRDVTYAYPASERTALQGISLEIRANSTVGIVGGTGAGKTTAMDILLGLLPPQGGALEVDGVAVEGEDMQRAWRRSIGYVPQQIFLTDATVSENVAFGIAPEDIDHDAVERAARMAELHDFVTGELPQGYKTMVGDRGVRLSGGQRQRIGIARALYHDPDVLILDEATSALDNITERAVIDAVARLGGNKTIIMVAHRLTTVRNCDEIFLLARGEVSASGTYDELIERSEVFREMAQGGS</sequence>
<dbReference type="InterPro" id="IPR017871">
    <property type="entry name" value="ABC_transporter-like_CS"/>
</dbReference>
<evidence type="ECO:0000313" key="12">
    <source>
        <dbReference type="EMBL" id="SDX92161.1"/>
    </source>
</evidence>
<dbReference type="Gene3D" id="3.40.50.300">
    <property type="entry name" value="P-loop containing nucleotide triphosphate hydrolases"/>
    <property type="match status" value="1"/>
</dbReference>
<keyword evidence="7 9" id="KW-1133">Transmembrane helix</keyword>
<dbReference type="Gene3D" id="1.20.1560.10">
    <property type="entry name" value="ABC transporter type 1, transmembrane domain"/>
    <property type="match status" value="1"/>
</dbReference>
<dbReference type="STRING" id="356660.SAMN05444336_11318"/>
<dbReference type="Proteomes" id="UP000199118">
    <property type="component" value="Unassembled WGS sequence"/>
</dbReference>
<dbReference type="GO" id="GO:0034040">
    <property type="term" value="F:ATPase-coupled lipid transmembrane transporter activity"/>
    <property type="evidence" value="ECO:0007669"/>
    <property type="project" value="TreeGrafter"/>
</dbReference>
<dbReference type="SUPFAM" id="SSF52540">
    <property type="entry name" value="P-loop containing nucleoside triphosphate hydrolases"/>
    <property type="match status" value="1"/>
</dbReference>
<evidence type="ECO:0000256" key="6">
    <source>
        <dbReference type="ARBA" id="ARBA00022840"/>
    </source>
</evidence>
<dbReference type="GO" id="GO:0005886">
    <property type="term" value="C:plasma membrane"/>
    <property type="evidence" value="ECO:0007669"/>
    <property type="project" value="UniProtKB-SubCell"/>
</dbReference>
<feature type="transmembrane region" description="Helical" evidence="9">
    <location>
        <begin position="267"/>
        <end position="286"/>
    </location>
</feature>
<feature type="transmembrane region" description="Helical" evidence="9">
    <location>
        <begin position="75"/>
        <end position="102"/>
    </location>
</feature>
<keyword evidence="5" id="KW-0547">Nucleotide-binding</keyword>
<dbReference type="SMART" id="SM00382">
    <property type="entry name" value="AAA"/>
    <property type="match status" value="1"/>
</dbReference>
<evidence type="ECO:0000256" key="1">
    <source>
        <dbReference type="ARBA" id="ARBA00004651"/>
    </source>
</evidence>
<dbReference type="Pfam" id="PF00664">
    <property type="entry name" value="ABC_membrane"/>
    <property type="match status" value="1"/>
</dbReference>
<evidence type="ECO:0000256" key="8">
    <source>
        <dbReference type="ARBA" id="ARBA00023136"/>
    </source>
</evidence>
<evidence type="ECO:0000256" key="5">
    <source>
        <dbReference type="ARBA" id="ARBA00022741"/>
    </source>
</evidence>
<dbReference type="SUPFAM" id="SSF90123">
    <property type="entry name" value="ABC transporter transmembrane region"/>
    <property type="match status" value="1"/>
</dbReference>
<accession>A0A1H3FMJ9</accession>
<dbReference type="InterPro" id="IPR027417">
    <property type="entry name" value="P-loop_NTPase"/>
</dbReference>
<keyword evidence="2" id="KW-0813">Transport</keyword>